<dbReference type="STRING" id="8022.A0A060VUG5"/>
<feature type="region of interest" description="Disordered" evidence="1">
    <location>
        <begin position="104"/>
        <end position="128"/>
    </location>
</feature>
<sequence length="178" mass="20483">MQKLYESLGSYYAFDPHVLSVEDFFGDLASFRSLFVEAVKENHKKREMEEKIKRARLAKEKAEREKQERQQKKKQLIDMNKEGGENETGVMDSLMEALQSGAAFRDRRKRTPRNGDQNPSSPASRWPGANHGNTTNLCVCSLTLNLLLCCTVLHHLYSWLCNSYGFFSLLLNQSWCTL</sequence>
<proteinExistence type="predicted"/>
<evidence type="ECO:0000259" key="3">
    <source>
        <dbReference type="PROSITE" id="PS51444"/>
    </source>
</evidence>
<dbReference type="InterPro" id="IPR051412">
    <property type="entry name" value="Formin_Homology_Diaphanous_sf"/>
</dbReference>
<evidence type="ECO:0000256" key="1">
    <source>
        <dbReference type="SAM" id="MobiDB-lite"/>
    </source>
</evidence>
<evidence type="ECO:0008006" key="6">
    <source>
        <dbReference type="Google" id="ProtNLM"/>
    </source>
</evidence>
<protein>
    <recommendedName>
        <fullName evidence="6">DAD domain-containing protein</fullName>
    </recommendedName>
</protein>
<reference evidence="4" key="1">
    <citation type="journal article" date="2014" name="Nat. Commun.">
        <title>The rainbow trout genome provides novel insights into evolution after whole-genome duplication in vertebrates.</title>
        <authorList>
            <person name="Berthelot C."/>
            <person name="Brunet F."/>
            <person name="Chalopin D."/>
            <person name="Juanchich A."/>
            <person name="Bernard M."/>
            <person name="Noel B."/>
            <person name="Bento P."/>
            <person name="Da Silva C."/>
            <person name="Labadie K."/>
            <person name="Alberti A."/>
            <person name="Aury J.M."/>
            <person name="Louis A."/>
            <person name="Dehais P."/>
            <person name="Bardou P."/>
            <person name="Montfort J."/>
            <person name="Klopp C."/>
            <person name="Cabau C."/>
            <person name="Gaspin C."/>
            <person name="Thorgaard G.H."/>
            <person name="Boussaha M."/>
            <person name="Quillet E."/>
            <person name="Guyomard R."/>
            <person name="Galiana D."/>
            <person name="Bobe J."/>
            <person name="Volff J.N."/>
            <person name="Genet C."/>
            <person name="Wincker P."/>
            <person name="Jaillon O."/>
            <person name="Roest Crollius H."/>
            <person name="Guiguen Y."/>
        </authorList>
    </citation>
    <scope>NUCLEOTIDE SEQUENCE [LARGE SCALE GENOMIC DNA]</scope>
</reference>
<reference evidence="4" key="2">
    <citation type="submission" date="2014-03" db="EMBL/GenBank/DDBJ databases">
        <authorList>
            <person name="Genoscope - CEA"/>
        </authorList>
    </citation>
    <scope>NUCLEOTIDE SEQUENCE</scope>
</reference>
<feature type="compositionally biased region" description="Basic and acidic residues" evidence="1">
    <location>
        <begin position="58"/>
        <end position="84"/>
    </location>
</feature>
<dbReference type="AlphaFoldDB" id="A0A060VUG5"/>
<feature type="region of interest" description="Disordered" evidence="1">
    <location>
        <begin position="58"/>
        <end position="92"/>
    </location>
</feature>
<dbReference type="GO" id="GO:0005884">
    <property type="term" value="C:actin filament"/>
    <property type="evidence" value="ECO:0007669"/>
    <property type="project" value="TreeGrafter"/>
</dbReference>
<dbReference type="PANTHER" id="PTHR45691">
    <property type="entry name" value="PROTEIN DIAPHANOUS"/>
    <property type="match status" value="1"/>
</dbReference>
<evidence type="ECO:0000259" key="2">
    <source>
        <dbReference type="PROSITE" id="PS51231"/>
    </source>
</evidence>
<feature type="compositionally biased region" description="Polar residues" evidence="1">
    <location>
        <begin position="114"/>
        <end position="123"/>
    </location>
</feature>
<gene>
    <name evidence="4" type="ORF">GSONMT00077959001</name>
</gene>
<dbReference type="Proteomes" id="UP000193380">
    <property type="component" value="Unassembled WGS sequence"/>
</dbReference>
<feature type="domain" description="FH2" evidence="3">
    <location>
        <begin position="1"/>
        <end position="61"/>
    </location>
</feature>
<dbReference type="PROSITE" id="PS51444">
    <property type="entry name" value="FH2"/>
    <property type="match status" value="1"/>
</dbReference>
<dbReference type="InterPro" id="IPR014767">
    <property type="entry name" value="DAD_dom"/>
</dbReference>
<dbReference type="SUPFAM" id="SSF101447">
    <property type="entry name" value="Formin homology 2 domain (FH2 domain)"/>
    <property type="match status" value="1"/>
</dbReference>
<dbReference type="Pfam" id="PF06345">
    <property type="entry name" value="Drf_DAD"/>
    <property type="match status" value="1"/>
</dbReference>
<evidence type="ECO:0000313" key="5">
    <source>
        <dbReference type="Proteomes" id="UP000193380"/>
    </source>
</evidence>
<dbReference type="GO" id="GO:0030041">
    <property type="term" value="P:actin filament polymerization"/>
    <property type="evidence" value="ECO:0007669"/>
    <property type="project" value="TreeGrafter"/>
</dbReference>
<dbReference type="Gene3D" id="1.20.58.2220">
    <property type="entry name" value="Formin, FH2 domain"/>
    <property type="match status" value="1"/>
</dbReference>
<dbReference type="InterPro" id="IPR015425">
    <property type="entry name" value="FH2_Formin"/>
</dbReference>
<organism evidence="4 5">
    <name type="scientific">Oncorhynchus mykiss</name>
    <name type="common">Rainbow trout</name>
    <name type="synonym">Salmo gairdneri</name>
    <dbReference type="NCBI Taxonomy" id="8022"/>
    <lineage>
        <taxon>Eukaryota</taxon>
        <taxon>Metazoa</taxon>
        <taxon>Chordata</taxon>
        <taxon>Craniata</taxon>
        <taxon>Vertebrata</taxon>
        <taxon>Euteleostomi</taxon>
        <taxon>Actinopterygii</taxon>
        <taxon>Neopterygii</taxon>
        <taxon>Teleostei</taxon>
        <taxon>Protacanthopterygii</taxon>
        <taxon>Salmoniformes</taxon>
        <taxon>Salmonidae</taxon>
        <taxon>Salmoninae</taxon>
        <taxon>Oncorhynchus</taxon>
    </lineage>
</organism>
<dbReference type="PANTHER" id="PTHR45691:SF3">
    <property type="entry name" value="PROTEIN DIAPHANOUS HOMOLOG 2"/>
    <property type="match status" value="1"/>
</dbReference>
<feature type="domain" description="DAD" evidence="2">
    <location>
        <begin position="84"/>
        <end position="116"/>
    </location>
</feature>
<dbReference type="PROSITE" id="PS51231">
    <property type="entry name" value="DAD"/>
    <property type="match status" value="1"/>
</dbReference>
<name>A0A060VUG5_ONCMY</name>
<dbReference type="PaxDb" id="8022-A0A060VUG5"/>
<dbReference type="EMBL" id="FR904305">
    <property type="protein sequence ID" value="CDQ58476.1"/>
    <property type="molecule type" value="Genomic_DNA"/>
</dbReference>
<evidence type="ECO:0000313" key="4">
    <source>
        <dbReference type="EMBL" id="CDQ58476.1"/>
    </source>
</evidence>
<dbReference type="InterPro" id="IPR042201">
    <property type="entry name" value="FH2_Formin_sf"/>
</dbReference>
<dbReference type="InterPro" id="IPR010465">
    <property type="entry name" value="Drf_DAD"/>
</dbReference>
<accession>A0A060VUG5</accession>